<organism evidence="1 2">
    <name type="scientific">Suillus subaureus</name>
    <dbReference type="NCBI Taxonomy" id="48587"/>
    <lineage>
        <taxon>Eukaryota</taxon>
        <taxon>Fungi</taxon>
        <taxon>Dikarya</taxon>
        <taxon>Basidiomycota</taxon>
        <taxon>Agaricomycotina</taxon>
        <taxon>Agaricomycetes</taxon>
        <taxon>Agaricomycetidae</taxon>
        <taxon>Boletales</taxon>
        <taxon>Suillineae</taxon>
        <taxon>Suillaceae</taxon>
        <taxon>Suillus</taxon>
    </lineage>
</organism>
<evidence type="ECO:0000313" key="1">
    <source>
        <dbReference type="EMBL" id="KAG1799104.1"/>
    </source>
</evidence>
<gene>
    <name evidence="1" type="ORF">BJ212DRAFT_1233031</name>
</gene>
<proteinExistence type="predicted"/>
<name>A0A9P7DNI4_9AGAM</name>
<protein>
    <submittedName>
        <fullName evidence="1">Uncharacterized protein</fullName>
    </submittedName>
</protein>
<sequence>TMALTNLRDGLFISFNHQGYGQDLDGTIVLLKGLLSLYLVGHKDQFLSLNNLAGFNNQGDNQDLDAAIALTQIVLGLHSISHPDRTLSLNNCHI</sequence>
<dbReference type="OrthoDB" id="2685210at2759"/>
<evidence type="ECO:0000313" key="2">
    <source>
        <dbReference type="Proteomes" id="UP000807769"/>
    </source>
</evidence>
<feature type="non-terminal residue" evidence="1">
    <location>
        <position position="94"/>
    </location>
</feature>
<feature type="non-terminal residue" evidence="1">
    <location>
        <position position="1"/>
    </location>
</feature>
<dbReference type="GeneID" id="64623529"/>
<dbReference type="RefSeq" id="XP_041185681.1">
    <property type="nucleotide sequence ID" value="XM_041329512.1"/>
</dbReference>
<dbReference type="EMBL" id="JABBWG010000154">
    <property type="protein sequence ID" value="KAG1799104.1"/>
    <property type="molecule type" value="Genomic_DNA"/>
</dbReference>
<accession>A0A9P7DNI4</accession>
<dbReference type="Proteomes" id="UP000807769">
    <property type="component" value="Unassembled WGS sequence"/>
</dbReference>
<dbReference type="AlphaFoldDB" id="A0A9P7DNI4"/>
<reference evidence="1" key="1">
    <citation type="journal article" date="2020" name="New Phytol.">
        <title>Comparative genomics reveals dynamic genome evolution in host specialist ectomycorrhizal fungi.</title>
        <authorList>
            <person name="Lofgren L.A."/>
            <person name="Nguyen N.H."/>
            <person name="Vilgalys R."/>
            <person name="Ruytinx J."/>
            <person name="Liao H.L."/>
            <person name="Branco S."/>
            <person name="Kuo A."/>
            <person name="LaButti K."/>
            <person name="Lipzen A."/>
            <person name="Andreopoulos W."/>
            <person name="Pangilinan J."/>
            <person name="Riley R."/>
            <person name="Hundley H."/>
            <person name="Na H."/>
            <person name="Barry K."/>
            <person name="Grigoriev I.V."/>
            <person name="Stajich J.E."/>
            <person name="Kennedy P.G."/>
        </authorList>
    </citation>
    <scope>NUCLEOTIDE SEQUENCE</scope>
    <source>
        <strain evidence="1">MN1</strain>
    </source>
</reference>
<keyword evidence="2" id="KW-1185">Reference proteome</keyword>
<comment type="caution">
    <text evidence="1">The sequence shown here is derived from an EMBL/GenBank/DDBJ whole genome shotgun (WGS) entry which is preliminary data.</text>
</comment>